<dbReference type="AlphaFoldDB" id="A0A6N2VDL4"/>
<dbReference type="RefSeq" id="WP_156355007.1">
    <property type="nucleotide sequence ID" value="NZ_CACRST010000025.1"/>
</dbReference>
<feature type="transmembrane region" description="Helical" evidence="1">
    <location>
        <begin position="176"/>
        <end position="197"/>
    </location>
</feature>
<dbReference type="GO" id="GO:0042802">
    <property type="term" value="F:identical protein binding"/>
    <property type="evidence" value="ECO:0007669"/>
    <property type="project" value="TreeGrafter"/>
</dbReference>
<keyword evidence="1" id="KW-1133">Transmembrane helix</keyword>
<protein>
    <recommendedName>
        <fullName evidence="2">Sensor histidine kinase NatK-like C-terminal domain-containing protein</fullName>
    </recommendedName>
</protein>
<feature type="transmembrane region" description="Helical" evidence="1">
    <location>
        <begin position="142"/>
        <end position="164"/>
    </location>
</feature>
<dbReference type="EMBL" id="CACRST010000025">
    <property type="protein sequence ID" value="VYT26541.1"/>
    <property type="molecule type" value="Genomic_DNA"/>
</dbReference>
<gene>
    <name evidence="3" type="ORF">BGLFYP119_02530</name>
</gene>
<feature type="transmembrane region" description="Helical" evidence="1">
    <location>
        <begin position="87"/>
        <end position="104"/>
    </location>
</feature>
<feature type="transmembrane region" description="Helical" evidence="1">
    <location>
        <begin position="36"/>
        <end position="55"/>
    </location>
</feature>
<organism evidence="3">
    <name type="scientific">Blautia glucerasea</name>
    <dbReference type="NCBI Taxonomy" id="536633"/>
    <lineage>
        <taxon>Bacteria</taxon>
        <taxon>Bacillati</taxon>
        <taxon>Bacillota</taxon>
        <taxon>Clostridia</taxon>
        <taxon>Lachnospirales</taxon>
        <taxon>Lachnospiraceae</taxon>
        <taxon>Blautia</taxon>
    </lineage>
</organism>
<feature type="transmembrane region" description="Helical" evidence="1">
    <location>
        <begin position="61"/>
        <end position="80"/>
    </location>
</feature>
<dbReference type="InterPro" id="IPR032834">
    <property type="entry name" value="NatK-like_C"/>
</dbReference>
<feature type="transmembrane region" description="Helical" evidence="1">
    <location>
        <begin position="110"/>
        <end position="130"/>
    </location>
</feature>
<dbReference type="Gene3D" id="3.30.565.10">
    <property type="entry name" value="Histidine kinase-like ATPase, C-terminal domain"/>
    <property type="match status" value="1"/>
</dbReference>
<dbReference type="PANTHER" id="PTHR40448:SF1">
    <property type="entry name" value="TWO-COMPONENT SENSOR HISTIDINE KINASE"/>
    <property type="match status" value="1"/>
</dbReference>
<dbReference type="PANTHER" id="PTHR40448">
    <property type="entry name" value="TWO-COMPONENT SENSOR HISTIDINE KINASE"/>
    <property type="match status" value="1"/>
</dbReference>
<dbReference type="Pfam" id="PF14501">
    <property type="entry name" value="HATPase_c_5"/>
    <property type="match status" value="1"/>
</dbReference>
<dbReference type="InterPro" id="IPR036890">
    <property type="entry name" value="HATPase_C_sf"/>
</dbReference>
<keyword evidence="1" id="KW-0472">Membrane</keyword>
<sequence length="414" mass="46520">MNGIYTLVTLCLWLPLMGFCLFLSVGRLNGIRKGPIWRLALLAACGVMGGMVIFISDWDNIIPTFLIFLTAILICCSGSLMKRMTIGLMLASTVFSFNVLVDNWGTGIDVWTYTGRFLFGLGLYLVIRKFAPERDFELSPALWKLFFALTLPPVGIVFSLVLLTDYSSEKAVLQQFLLMLLALFSFAGLMGTMVVLAKQQKMKEDALLAAQNVQYYQTMEKQHFEVRRLKHDMANHLQAALGLPENQREKYLRELLKAPVFSQTLKYCGDNTVNIILSAKAAAMEQKNIEFHVLADIPEELPMEKPDISAVLGNALDNAIEAVEKLPKEKRRISLEIRCARGILAFALRNPGKLEEGAGKQDFPGTTKPDKISHGLGLLSIRTVLKKYEGTMELRQEAEEVCLFIYCHMKNNHK</sequence>
<evidence type="ECO:0000256" key="1">
    <source>
        <dbReference type="SAM" id="Phobius"/>
    </source>
</evidence>
<evidence type="ECO:0000313" key="3">
    <source>
        <dbReference type="EMBL" id="VYT26541.1"/>
    </source>
</evidence>
<dbReference type="SUPFAM" id="SSF55874">
    <property type="entry name" value="ATPase domain of HSP90 chaperone/DNA topoisomerase II/histidine kinase"/>
    <property type="match status" value="1"/>
</dbReference>
<dbReference type="CDD" id="cd16935">
    <property type="entry name" value="HATPase_AgrC-ComD-like"/>
    <property type="match status" value="1"/>
</dbReference>
<keyword evidence="1" id="KW-0812">Transmembrane</keyword>
<reference evidence="3" key="1">
    <citation type="submission" date="2019-11" db="EMBL/GenBank/DDBJ databases">
        <authorList>
            <person name="Feng L."/>
        </authorList>
    </citation>
    <scope>NUCLEOTIDE SEQUENCE</scope>
    <source>
        <strain evidence="3">BgluceraseaLFYP119</strain>
    </source>
</reference>
<evidence type="ECO:0000259" key="2">
    <source>
        <dbReference type="Pfam" id="PF14501"/>
    </source>
</evidence>
<accession>A0A6N2VDL4</accession>
<feature type="transmembrane region" description="Helical" evidence="1">
    <location>
        <begin position="6"/>
        <end position="24"/>
    </location>
</feature>
<feature type="domain" description="Sensor histidine kinase NatK-like C-terminal" evidence="2">
    <location>
        <begin position="304"/>
        <end position="404"/>
    </location>
</feature>
<name>A0A6N2VDL4_9FIRM</name>
<proteinExistence type="predicted"/>